<dbReference type="Gene3D" id="3.10.129.10">
    <property type="entry name" value="Hotdog Thioesterase"/>
    <property type="match status" value="1"/>
</dbReference>
<sequence length="148" mass="16428">MWPLAELLPHAGNMILLERIEHYDDETIVAYLTVRDGCLFSQADGSYPAYLGVELMAQAIAAYAGLKARHAGEPVRLGFLLGTRKYESNVSRFPLGSELRVSAKRSLEDDSGMGVFECELTSDDIQVCARLNVYRPNNVTSYIQETPP</sequence>
<evidence type="ECO:0000313" key="2">
    <source>
        <dbReference type="Proteomes" id="UP001241056"/>
    </source>
</evidence>
<accession>A0ABT7SMZ5</accession>
<gene>
    <name evidence="1" type="ORF">QEZ41_04580</name>
</gene>
<dbReference type="Proteomes" id="UP001241056">
    <property type="component" value="Unassembled WGS sequence"/>
</dbReference>
<reference evidence="1 2" key="1">
    <citation type="submission" date="2023-06" db="EMBL/GenBank/DDBJ databases">
        <title>Thiopseudomonas sp. CY1220 draft genome sequence.</title>
        <authorList>
            <person name="Zhao G."/>
            <person name="An M."/>
        </authorList>
    </citation>
    <scope>NUCLEOTIDE SEQUENCE [LARGE SCALE GENOMIC DNA]</scope>
    <source>
        <strain evidence="1 2">CY1220</strain>
    </source>
</reference>
<keyword evidence="2" id="KW-1185">Reference proteome</keyword>
<evidence type="ECO:0000313" key="1">
    <source>
        <dbReference type="EMBL" id="MDM7857551.1"/>
    </source>
</evidence>
<proteinExistence type="predicted"/>
<protein>
    <submittedName>
        <fullName evidence="1">Hotdog family protein</fullName>
    </submittedName>
</protein>
<name>A0ABT7SMZ5_9GAMM</name>
<dbReference type="CDD" id="cd01289">
    <property type="entry name" value="FabA_like"/>
    <property type="match status" value="1"/>
</dbReference>
<organism evidence="1 2">
    <name type="scientific">Thiopseudomonas acetoxidans</name>
    <dbReference type="NCBI Taxonomy" id="3041622"/>
    <lineage>
        <taxon>Bacteria</taxon>
        <taxon>Pseudomonadati</taxon>
        <taxon>Pseudomonadota</taxon>
        <taxon>Gammaproteobacteria</taxon>
        <taxon>Pseudomonadales</taxon>
        <taxon>Pseudomonadaceae</taxon>
        <taxon>Thiopseudomonas</taxon>
    </lineage>
</organism>
<dbReference type="RefSeq" id="WP_289410208.1">
    <property type="nucleotide sequence ID" value="NZ_JAUCDY010000004.1"/>
</dbReference>
<dbReference type="PIRSF" id="PIRSF020565">
    <property type="entry name" value="3Ho_Ac_ACP_DH_prd"/>
    <property type="match status" value="1"/>
</dbReference>
<dbReference type="EMBL" id="JAUCDY010000004">
    <property type="protein sequence ID" value="MDM7857551.1"/>
    <property type="molecule type" value="Genomic_DNA"/>
</dbReference>
<dbReference type="InterPro" id="IPR029069">
    <property type="entry name" value="HotDog_dom_sf"/>
</dbReference>
<comment type="caution">
    <text evidence="1">The sequence shown here is derived from an EMBL/GenBank/DDBJ whole genome shotgun (WGS) entry which is preliminary data.</text>
</comment>
<dbReference type="SUPFAM" id="SSF54637">
    <property type="entry name" value="Thioesterase/thiol ester dehydrase-isomerase"/>
    <property type="match status" value="1"/>
</dbReference>
<dbReference type="Pfam" id="PF22817">
    <property type="entry name" value="ApeP-like"/>
    <property type="match status" value="1"/>
</dbReference>
<dbReference type="InterPro" id="IPR016776">
    <property type="entry name" value="ApeP-like_dehydratase"/>
</dbReference>